<proteinExistence type="predicted"/>
<keyword evidence="3" id="KW-1185">Reference proteome</keyword>
<dbReference type="Proteomes" id="UP000823388">
    <property type="component" value="Chromosome 7K"/>
</dbReference>
<accession>A0A8T0Q9J6</accession>
<evidence type="ECO:0000313" key="3">
    <source>
        <dbReference type="Proteomes" id="UP000823388"/>
    </source>
</evidence>
<feature type="region of interest" description="Disordered" evidence="1">
    <location>
        <begin position="99"/>
        <end position="124"/>
    </location>
</feature>
<sequence>MAGDDGSGGHTPKDFNECVSQEQLDDAKREMHEVITKAVTEVIIGLKLGEIISTVTDRIDVLEARQQNNQDEDMVYDDQGNIDEAATREARLRRRLRRNTQGMGGTHNHNHNHQQGNQNRVPDDPYAKVKFTIPSFSGYYDAEGYLDWEMTVE</sequence>
<dbReference type="AlphaFoldDB" id="A0A8T0Q9J6"/>
<name>A0A8T0Q9J6_PANVG</name>
<comment type="caution">
    <text evidence="2">The sequence shown here is derived from an EMBL/GenBank/DDBJ whole genome shotgun (WGS) entry which is preliminary data.</text>
</comment>
<reference evidence="2" key="1">
    <citation type="submission" date="2020-05" db="EMBL/GenBank/DDBJ databases">
        <title>WGS assembly of Panicum virgatum.</title>
        <authorList>
            <person name="Lovell J.T."/>
            <person name="Jenkins J."/>
            <person name="Shu S."/>
            <person name="Juenger T.E."/>
            <person name="Schmutz J."/>
        </authorList>
    </citation>
    <scope>NUCLEOTIDE SEQUENCE</scope>
    <source>
        <strain evidence="2">AP13</strain>
    </source>
</reference>
<gene>
    <name evidence="2" type="ORF">PVAP13_7KG137055</name>
</gene>
<organism evidence="2 3">
    <name type="scientific">Panicum virgatum</name>
    <name type="common">Blackwell switchgrass</name>
    <dbReference type="NCBI Taxonomy" id="38727"/>
    <lineage>
        <taxon>Eukaryota</taxon>
        <taxon>Viridiplantae</taxon>
        <taxon>Streptophyta</taxon>
        <taxon>Embryophyta</taxon>
        <taxon>Tracheophyta</taxon>
        <taxon>Spermatophyta</taxon>
        <taxon>Magnoliopsida</taxon>
        <taxon>Liliopsida</taxon>
        <taxon>Poales</taxon>
        <taxon>Poaceae</taxon>
        <taxon>PACMAD clade</taxon>
        <taxon>Panicoideae</taxon>
        <taxon>Panicodae</taxon>
        <taxon>Paniceae</taxon>
        <taxon>Panicinae</taxon>
        <taxon>Panicum</taxon>
        <taxon>Panicum sect. Hiantes</taxon>
    </lineage>
</organism>
<protein>
    <submittedName>
        <fullName evidence="2">Uncharacterized protein</fullName>
    </submittedName>
</protein>
<evidence type="ECO:0000256" key="1">
    <source>
        <dbReference type="SAM" id="MobiDB-lite"/>
    </source>
</evidence>
<evidence type="ECO:0000313" key="2">
    <source>
        <dbReference type="EMBL" id="KAG2571677.1"/>
    </source>
</evidence>
<dbReference type="EMBL" id="CM029049">
    <property type="protein sequence ID" value="KAG2571677.1"/>
    <property type="molecule type" value="Genomic_DNA"/>
</dbReference>